<feature type="compositionally biased region" description="Polar residues" evidence="5">
    <location>
        <begin position="74"/>
        <end position="100"/>
    </location>
</feature>
<name>A0ABY0JV34_9ENTR</name>
<gene>
    <name evidence="7" type="ORF">BN4901_4413</name>
</gene>
<evidence type="ECO:0000256" key="1">
    <source>
        <dbReference type="ARBA" id="ARBA00004219"/>
    </source>
</evidence>
<sequence length="321" mass="32280">MPTATALDKKLKEMKEALDKATQCSFGRACSADDVGQTEGPNAGNNLTDAEKAEFGGAGSGTPGGWEPQDEENAQNSQKQNITVEDLTSTSSKGPETTGRSKLFERTGGSNAANKEFDALSPTEIKEIPSGRGGKLPDGRTVSDIQRGIQAAVGALQGLAGGDIGAALAGASAPELANIIGHKAGLDEDDIAAKAIAHAILGGAAAAMQGNNAAAGAAGAAAGELAANAILKMMYPGKHVSELDESDRQLVSNLATIASGLAGNLAGGDSKSTTTGAQSGKNAVENNSLSGDRAREAAKQAAESLKNQVREKLAESGTVLR</sequence>
<evidence type="ECO:0000259" key="6">
    <source>
        <dbReference type="Pfam" id="PF04829"/>
    </source>
</evidence>
<comment type="subcellular location">
    <subcellularLocation>
        <location evidence="1">Target cell</location>
        <location evidence="1">Target cell cytoplasm</location>
    </subcellularLocation>
</comment>
<dbReference type="EMBL" id="FLUX01000044">
    <property type="protein sequence ID" value="SBW28042.1"/>
    <property type="molecule type" value="Genomic_DNA"/>
</dbReference>
<evidence type="ECO:0000256" key="2">
    <source>
        <dbReference type="ARBA" id="ARBA00022656"/>
    </source>
</evidence>
<feature type="compositionally biased region" description="Polar residues" evidence="5">
    <location>
        <begin position="270"/>
        <end position="290"/>
    </location>
</feature>
<keyword evidence="8" id="KW-1185">Reference proteome</keyword>
<keyword evidence="3" id="KW-1266">Target cell cytoplasm</keyword>
<feature type="region of interest" description="Disordered" evidence="5">
    <location>
        <begin position="25"/>
        <end position="138"/>
    </location>
</feature>
<evidence type="ECO:0000256" key="3">
    <source>
        <dbReference type="ARBA" id="ARBA00022913"/>
    </source>
</evidence>
<evidence type="ECO:0000313" key="7">
    <source>
        <dbReference type="EMBL" id="SBW28042.1"/>
    </source>
</evidence>
<keyword evidence="4" id="KW-0843">Virulence</keyword>
<proteinExistence type="predicted"/>
<feature type="region of interest" description="Disordered" evidence="5">
    <location>
        <begin position="268"/>
        <end position="321"/>
    </location>
</feature>
<evidence type="ECO:0000256" key="5">
    <source>
        <dbReference type="SAM" id="MobiDB-lite"/>
    </source>
</evidence>
<dbReference type="Proteomes" id="UP000195338">
    <property type="component" value="Unassembled WGS sequence"/>
</dbReference>
<evidence type="ECO:0000256" key="4">
    <source>
        <dbReference type="ARBA" id="ARBA00023026"/>
    </source>
</evidence>
<reference evidence="7 8" key="1">
    <citation type="submission" date="2016-04" db="EMBL/GenBank/DDBJ databases">
        <authorList>
            <person name="Mornico D."/>
        </authorList>
    </citation>
    <scope>NUCLEOTIDE SEQUENCE [LARGE SCALE GENOMIC DNA]</scope>
    <source>
        <strain evidence="7 8">A121</strain>
    </source>
</reference>
<comment type="caution">
    <text evidence="7">The sequence shown here is derived from an EMBL/GenBank/DDBJ whole genome shotgun (WGS) entry which is preliminary data.</text>
</comment>
<dbReference type="Pfam" id="PF04829">
    <property type="entry name" value="PT-VENN"/>
    <property type="match status" value="1"/>
</dbReference>
<feature type="compositionally biased region" description="Polar residues" evidence="5">
    <location>
        <begin position="39"/>
        <end position="48"/>
    </location>
</feature>
<organism evidence="7 8">
    <name type="scientific">Citrobacter europaeus</name>
    <dbReference type="NCBI Taxonomy" id="1914243"/>
    <lineage>
        <taxon>Bacteria</taxon>
        <taxon>Pseudomonadati</taxon>
        <taxon>Pseudomonadota</taxon>
        <taxon>Gammaproteobacteria</taxon>
        <taxon>Enterobacterales</taxon>
        <taxon>Enterobacteriaceae</taxon>
        <taxon>Citrobacter</taxon>
    </lineage>
</organism>
<protein>
    <submittedName>
        <fullName evidence="7">Hemolysin</fullName>
    </submittedName>
</protein>
<accession>A0ABY0JV34</accession>
<feature type="domain" description="VENN motif-containing" evidence="6">
    <location>
        <begin position="240"/>
        <end position="290"/>
    </location>
</feature>
<keyword evidence="2" id="KW-0800">Toxin</keyword>
<evidence type="ECO:0000313" key="8">
    <source>
        <dbReference type="Proteomes" id="UP000195338"/>
    </source>
</evidence>
<dbReference type="InterPro" id="IPR006914">
    <property type="entry name" value="VENN_dom"/>
</dbReference>